<accession>A0A2H1WUP1</accession>
<sequence length="141" mass="16124">MNSISLDISQNKKVCYVFAWSLFLRVDNDSMTSLALGQLERLLLTKNHPIPTPTFRAGAPMLIPESWFWVLVQNQVFNSKCGNDSKGNVSRNSDKIYEKIYRKIYSTAGYLKSSHHEPVKKSNTMLYKLLGSARKEHIKAK</sequence>
<organism evidence="1">
    <name type="scientific">Spodoptera frugiperda</name>
    <name type="common">Fall armyworm</name>
    <dbReference type="NCBI Taxonomy" id="7108"/>
    <lineage>
        <taxon>Eukaryota</taxon>
        <taxon>Metazoa</taxon>
        <taxon>Ecdysozoa</taxon>
        <taxon>Arthropoda</taxon>
        <taxon>Hexapoda</taxon>
        <taxon>Insecta</taxon>
        <taxon>Pterygota</taxon>
        <taxon>Neoptera</taxon>
        <taxon>Endopterygota</taxon>
        <taxon>Lepidoptera</taxon>
        <taxon>Glossata</taxon>
        <taxon>Ditrysia</taxon>
        <taxon>Noctuoidea</taxon>
        <taxon>Noctuidae</taxon>
        <taxon>Amphipyrinae</taxon>
        <taxon>Spodoptera</taxon>
    </lineage>
</organism>
<gene>
    <name evidence="1" type="ORF">SFRICE_029544</name>
</gene>
<dbReference type="AlphaFoldDB" id="A0A2H1WUP1"/>
<proteinExistence type="predicted"/>
<reference evidence="1" key="1">
    <citation type="submission" date="2016-07" db="EMBL/GenBank/DDBJ databases">
        <authorList>
            <person name="Bretaudeau A."/>
        </authorList>
    </citation>
    <scope>NUCLEOTIDE SEQUENCE</scope>
    <source>
        <strain evidence="1">Rice</strain>
        <tissue evidence="1">Whole body</tissue>
    </source>
</reference>
<evidence type="ECO:0000313" key="1">
    <source>
        <dbReference type="EMBL" id="SOQ56702.1"/>
    </source>
</evidence>
<name>A0A2H1WUP1_SPOFR</name>
<dbReference type="EMBL" id="ODYU01011142">
    <property type="protein sequence ID" value="SOQ56702.1"/>
    <property type="molecule type" value="Genomic_DNA"/>
</dbReference>
<protein>
    <submittedName>
        <fullName evidence="1">SFRICE_029544</fullName>
    </submittedName>
</protein>